<name>A0A9D1ILJ5_9BACT</name>
<evidence type="ECO:0000313" key="4">
    <source>
        <dbReference type="Proteomes" id="UP000824076"/>
    </source>
</evidence>
<dbReference type="SUPFAM" id="SSF52833">
    <property type="entry name" value="Thioredoxin-like"/>
    <property type="match status" value="1"/>
</dbReference>
<dbReference type="EMBL" id="DVMS01000211">
    <property type="protein sequence ID" value="HIU39512.1"/>
    <property type="molecule type" value="Genomic_DNA"/>
</dbReference>
<evidence type="ECO:0000313" key="3">
    <source>
        <dbReference type="EMBL" id="HIU39512.1"/>
    </source>
</evidence>
<reference evidence="3" key="2">
    <citation type="journal article" date="2021" name="PeerJ">
        <title>Extensive microbial diversity within the chicken gut microbiome revealed by metagenomics and culture.</title>
        <authorList>
            <person name="Gilroy R."/>
            <person name="Ravi A."/>
            <person name="Getino M."/>
            <person name="Pursley I."/>
            <person name="Horton D.L."/>
            <person name="Alikhan N.F."/>
            <person name="Baker D."/>
            <person name="Gharbi K."/>
            <person name="Hall N."/>
            <person name="Watson M."/>
            <person name="Adriaenssens E.M."/>
            <person name="Foster-Nyarko E."/>
            <person name="Jarju S."/>
            <person name="Secka A."/>
            <person name="Antonio M."/>
            <person name="Oren A."/>
            <person name="Chaudhuri R.R."/>
            <person name="La Ragione R."/>
            <person name="Hildebrand F."/>
            <person name="Pallen M.J."/>
        </authorList>
    </citation>
    <scope>NUCLEOTIDE SEQUENCE</scope>
    <source>
        <strain evidence="3">17073</strain>
    </source>
</reference>
<proteinExistence type="predicted"/>
<evidence type="ECO:0000256" key="1">
    <source>
        <dbReference type="SAM" id="SignalP"/>
    </source>
</evidence>
<protein>
    <submittedName>
        <fullName evidence="3">DUF5106 domain-containing protein</fullName>
    </submittedName>
</protein>
<evidence type="ECO:0000259" key="2">
    <source>
        <dbReference type="Pfam" id="PF17127"/>
    </source>
</evidence>
<organism evidence="3 4">
    <name type="scientific">Candidatus Limisoma intestinavium</name>
    <dbReference type="NCBI Taxonomy" id="2840856"/>
    <lineage>
        <taxon>Bacteria</taxon>
        <taxon>Pseudomonadati</taxon>
        <taxon>Bacteroidota</taxon>
        <taxon>Bacteroidia</taxon>
        <taxon>Bacteroidales</taxon>
        <taxon>Candidatus Limisoma</taxon>
    </lineage>
</organism>
<comment type="caution">
    <text evidence="3">The sequence shown here is derived from an EMBL/GenBank/DDBJ whole genome shotgun (WGS) entry which is preliminary data.</text>
</comment>
<feature type="domain" description="DUF5106" evidence="2">
    <location>
        <begin position="27"/>
        <end position="162"/>
    </location>
</feature>
<dbReference type="Pfam" id="PF17127">
    <property type="entry name" value="DUF5106"/>
    <property type="match status" value="1"/>
</dbReference>
<dbReference type="InterPro" id="IPR036249">
    <property type="entry name" value="Thioredoxin-like_sf"/>
</dbReference>
<gene>
    <name evidence="3" type="ORF">IAD18_07600</name>
</gene>
<sequence>MKGLNARGLLAAAVAALLSLPVAAQETNTVKPLFEYPEVPEKLTKPNLRANFMVAHLWEKYPLDKEPIADAASFHETFTDYLSFFTIADRDEVEKSIKNYVERVAKNERNLYLTVGILDAEVLNIYGSFCSDDVYTMFAKYLTDNKHVPGELKDVMKDNMRVLANSTVGTAVADMPLAKSPSGATSLAGIASEYTILFFNAPDCVDCSIYKVRLKANLAANTLIEAGVLSIVSVYPEGQTDGIDGEAANWNVASLPDFDKAYDMRIRPAVYFLDGEKRIVAKFVEIDNLLSTLEGIKQAKGV</sequence>
<dbReference type="Proteomes" id="UP000824076">
    <property type="component" value="Unassembled WGS sequence"/>
</dbReference>
<dbReference type="InterPro" id="IPR033395">
    <property type="entry name" value="DUF5106"/>
</dbReference>
<reference evidence="3" key="1">
    <citation type="submission" date="2020-10" db="EMBL/GenBank/DDBJ databases">
        <authorList>
            <person name="Gilroy R."/>
        </authorList>
    </citation>
    <scope>NUCLEOTIDE SEQUENCE</scope>
    <source>
        <strain evidence="3">17073</strain>
    </source>
</reference>
<dbReference type="AlphaFoldDB" id="A0A9D1ILJ5"/>
<dbReference type="Gene3D" id="3.40.30.10">
    <property type="entry name" value="Glutaredoxin"/>
    <property type="match status" value="1"/>
</dbReference>
<accession>A0A9D1ILJ5</accession>
<feature type="chain" id="PRO_5039175863" evidence="1">
    <location>
        <begin position="25"/>
        <end position="302"/>
    </location>
</feature>
<feature type="signal peptide" evidence="1">
    <location>
        <begin position="1"/>
        <end position="24"/>
    </location>
</feature>
<keyword evidence="1" id="KW-0732">Signal</keyword>